<reference evidence="1 2" key="1">
    <citation type="submission" date="2019-07" db="EMBL/GenBank/DDBJ databases">
        <authorList>
            <person name="Kim J."/>
        </authorList>
    </citation>
    <scope>NUCLEOTIDE SEQUENCE [LARGE SCALE GENOMIC DNA]</scope>
    <source>
        <strain evidence="1 2">JC52</strain>
    </source>
</reference>
<dbReference type="Proteomes" id="UP000317036">
    <property type="component" value="Unassembled WGS sequence"/>
</dbReference>
<protein>
    <recommendedName>
        <fullName evidence="3">Transposase</fullName>
    </recommendedName>
</protein>
<dbReference type="EMBL" id="VNJI01000046">
    <property type="protein sequence ID" value="TVY06913.1"/>
    <property type="molecule type" value="Genomic_DNA"/>
</dbReference>
<comment type="caution">
    <text evidence="1">The sequence shown here is derived from an EMBL/GenBank/DDBJ whole genome shotgun (WGS) entry which is preliminary data.</text>
</comment>
<dbReference type="RefSeq" id="WP_144852884.1">
    <property type="nucleotide sequence ID" value="NZ_VNJI01000046.1"/>
</dbReference>
<accession>A0A559K446</accession>
<keyword evidence="2" id="KW-1185">Reference proteome</keyword>
<dbReference type="OrthoDB" id="2971579at2"/>
<dbReference type="AlphaFoldDB" id="A0A559K446"/>
<evidence type="ECO:0008006" key="3">
    <source>
        <dbReference type="Google" id="ProtNLM"/>
    </source>
</evidence>
<proteinExistence type="predicted"/>
<sequence>MIEPTFEEYFKRMQIEDRERIEYMMNFSGFTLERVEMTYRWDYEREKNKPVLTLKPEPQPVTWEMRDYYLPEKFEMRDGRLLSSEKELENLMLLVVYNLGLRQTMKIIEHNVIVDMIKNDEGVLKQLRSAKRNREAGTAKYIETEEEFERLFAEIESEVPAGGSEKISFIDLQHLLLTLGFKQHDTDVGHVFNHKPTETLIALPSKISLRHVDMVKKMVVDRGIADSDLVHQLLLEKGRQRDKAARDEASLRESAREAMLEGKHEGMLEGKLEGKREIASKMLEKGYDLELISEVTLLSDDELAKLLPHVPPNEK</sequence>
<evidence type="ECO:0000313" key="1">
    <source>
        <dbReference type="EMBL" id="TVY06913.1"/>
    </source>
</evidence>
<name>A0A559K446_9BACL</name>
<gene>
    <name evidence="1" type="ORF">FPZ49_26730</name>
</gene>
<evidence type="ECO:0000313" key="2">
    <source>
        <dbReference type="Proteomes" id="UP000317036"/>
    </source>
</evidence>
<organism evidence="1 2">
    <name type="scientific">Paenibacillus cremeus</name>
    <dbReference type="NCBI Taxonomy" id="2163881"/>
    <lineage>
        <taxon>Bacteria</taxon>
        <taxon>Bacillati</taxon>
        <taxon>Bacillota</taxon>
        <taxon>Bacilli</taxon>
        <taxon>Bacillales</taxon>
        <taxon>Paenibacillaceae</taxon>
        <taxon>Paenibacillus</taxon>
    </lineage>
</organism>